<evidence type="ECO:0000256" key="6">
    <source>
        <dbReference type="PIRSR" id="PIRSR630616-1"/>
    </source>
</evidence>
<dbReference type="InterPro" id="IPR008271">
    <property type="entry name" value="Ser/Thr_kinase_AS"/>
</dbReference>
<dbReference type="SMR" id="A2ERR6"/>
<dbReference type="Pfam" id="PF00069">
    <property type="entry name" value="Pkinase"/>
    <property type="match status" value="1"/>
</dbReference>
<feature type="cross-link" description="Glycyl lysine isopeptide (Lys-Gly) (interchain with G-Cter in SUMO2)" evidence="8">
    <location>
        <position position="147"/>
    </location>
</feature>
<evidence type="ECO:0000256" key="5">
    <source>
        <dbReference type="ARBA" id="ARBA00022840"/>
    </source>
</evidence>
<dbReference type="InParanoid" id="A2ERR6"/>
<dbReference type="PROSITE" id="PS50011">
    <property type="entry name" value="PROTEIN_KINASE_DOM"/>
    <property type="match status" value="1"/>
</dbReference>
<keyword evidence="2" id="KW-0808">Transferase</keyword>
<dbReference type="InterPro" id="IPR011009">
    <property type="entry name" value="Kinase-like_dom_sf"/>
</dbReference>
<protein>
    <submittedName>
        <fullName evidence="12">CAMK family protein kinase</fullName>
    </submittedName>
</protein>
<keyword evidence="13" id="KW-1185">Reference proteome</keyword>
<dbReference type="InterPro" id="IPR030616">
    <property type="entry name" value="Aur-like"/>
</dbReference>
<dbReference type="KEGG" id="tva:4762510"/>
<dbReference type="EMBL" id="DS113469">
    <property type="protein sequence ID" value="EAY04647.1"/>
    <property type="molecule type" value="Genomic_DNA"/>
</dbReference>
<evidence type="ECO:0000256" key="3">
    <source>
        <dbReference type="ARBA" id="ARBA00022741"/>
    </source>
</evidence>
<dbReference type="eggNOG" id="KOG0586">
    <property type="taxonomic scope" value="Eukaryota"/>
</dbReference>
<evidence type="ECO:0000256" key="1">
    <source>
        <dbReference type="ARBA" id="ARBA00022527"/>
    </source>
</evidence>
<dbReference type="Gene3D" id="1.10.510.10">
    <property type="entry name" value="Transferase(Phosphotransferase) domain 1"/>
    <property type="match status" value="1"/>
</dbReference>
<dbReference type="GO" id="GO:0005524">
    <property type="term" value="F:ATP binding"/>
    <property type="evidence" value="ECO:0007669"/>
    <property type="project" value="UniProtKB-UniRule"/>
</dbReference>
<dbReference type="FunFam" id="1.10.510.10:FF:000956">
    <property type="entry name" value="CAMK family protein kinase"/>
    <property type="match status" value="1"/>
</dbReference>
<evidence type="ECO:0000313" key="13">
    <source>
        <dbReference type="Proteomes" id="UP000001542"/>
    </source>
</evidence>
<dbReference type="SMART" id="SM00220">
    <property type="entry name" value="S_TKc"/>
    <property type="match status" value="1"/>
</dbReference>
<evidence type="ECO:0000313" key="12">
    <source>
        <dbReference type="EMBL" id="EAY04647.1"/>
    </source>
</evidence>
<dbReference type="InterPro" id="IPR000719">
    <property type="entry name" value="Prot_kinase_dom"/>
</dbReference>
<evidence type="ECO:0000256" key="8">
    <source>
        <dbReference type="PIRSR" id="PIRSR630616-3"/>
    </source>
</evidence>
<accession>A2ERR6</accession>
<dbReference type="PANTHER" id="PTHR24350">
    <property type="entry name" value="SERINE/THREONINE-PROTEIN KINASE IAL-RELATED"/>
    <property type="match status" value="1"/>
</dbReference>
<proteinExistence type="inferred from homology"/>
<dbReference type="VEuPathDB" id="TrichDB:TVAG_227640"/>
<dbReference type="InterPro" id="IPR017441">
    <property type="entry name" value="Protein_kinase_ATP_BS"/>
</dbReference>
<feature type="binding site" evidence="7">
    <location>
        <position position="163"/>
    </location>
    <ligand>
        <name>ATP</name>
        <dbReference type="ChEBI" id="CHEBI:30616"/>
    </ligand>
</feature>
<sequence>MMNATTLGNTNQINIPPAIGCYVPIHVIGEGASSVVVVVRHSKTKDLFACKIISRKNQENYTFIYRLETEIRVLERIRHPGIVKIQDILYIDDLICIIMEYGRRGMLYDYVINRGHLPEWEATKILVSLLNTLEYLHSINVAHRDLKLDNIVLTQDFQPKLVDFGLSYQALSDDDNYRRTFCGTLEYVAPESFEHKNYDGRKADIWSLGICYYSMLTCQYPWKGTDRGIMKAILAGEVEIPEQLSDRTKEVLKLLLTPDPEKRPTAREMLELMYQMGVPDVKLDTLKTQYNTTVTKHAVIKQNVFVKGIFARNKKASSAKY</sequence>
<dbReference type="PROSITE" id="PS00108">
    <property type="entry name" value="PROTEIN_KINASE_ST"/>
    <property type="match status" value="1"/>
</dbReference>
<dbReference type="AlphaFoldDB" id="A2ERR6"/>
<keyword evidence="3 7" id="KW-0547">Nucleotide-binding</keyword>
<keyword evidence="5 7" id="KW-0067">ATP-binding</keyword>
<dbReference type="SUPFAM" id="SSF56112">
    <property type="entry name" value="Protein kinase-like (PK-like)"/>
    <property type="match status" value="1"/>
</dbReference>
<organism evidence="12 13">
    <name type="scientific">Trichomonas vaginalis (strain ATCC PRA-98 / G3)</name>
    <dbReference type="NCBI Taxonomy" id="412133"/>
    <lineage>
        <taxon>Eukaryota</taxon>
        <taxon>Metamonada</taxon>
        <taxon>Parabasalia</taxon>
        <taxon>Trichomonadida</taxon>
        <taxon>Trichomonadidae</taxon>
        <taxon>Trichomonas</taxon>
    </lineage>
</organism>
<dbReference type="VEuPathDB" id="TrichDB:TVAGG3_0182800"/>
<dbReference type="Proteomes" id="UP000001542">
    <property type="component" value="Unassembled WGS sequence"/>
</dbReference>
<reference evidence="12" key="1">
    <citation type="submission" date="2006-10" db="EMBL/GenBank/DDBJ databases">
        <authorList>
            <person name="Amadeo P."/>
            <person name="Zhao Q."/>
            <person name="Wortman J."/>
            <person name="Fraser-Liggett C."/>
            <person name="Carlton J."/>
        </authorList>
    </citation>
    <scope>NUCLEOTIDE SEQUENCE</scope>
    <source>
        <strain evidence="12">G3</strain>
    </source>
</reference>
<gene>
    <name evidence="12" type="ORF">TVAG_227640</name>
</gene>
<feature type="binding site" evidence="7 9">
    <location>
        <position position="51"/>
    </location>
    <ligand>
        <name>ATP</name>
        <dbReference type="ChEBI" id="CHEBI:30616"/>
    </ligand>
</feature>
<keyword evidence="4 12" id="KW-0418">Kinase</keyword>
<evidence type="ECO:0000256" key="9">
    <source>
        <dbReference type="PROSITE-ProRule" id="PRU10141"/>
    </source>
</evidence>
<name>A2ERR6_TRIV3</name>
<dbReference type="PROSITE" id="PS00107">
    <property type="entry name" value="PROTEIN_KINASE_ATP"/>
    <property type="match status" value="1"/>
</dbReference>
<feature type="active site" description="Proton acceptor" evidence="6">
    <location>
        <position position="145"/>
    </location>
</feature>
<evidence type="ECO:0000256" key="4">
    <source>
        <dbReference type="ARBA" id="ARBA00022777"/>
    </source>
</evidence>
<dbReference type="RefSeq" id="XP_001316870.1">
    <property type="nucleotide sequence ID" value="XM_001316835.1"/>
</dbReference>
<dbReference type="STRING" id="5722.A2ERR6"/>
<feature type="domain" description="Protein kinase" evidence="11">
    <location>
        <begin position="22"/>
        <end position="275"/>
    </location>
</feature>
<keyword evidence="1 10" id="KW-0723">Serine/threonine-protein kinase</keyword>
<evidence type="ECO:0000259" key="11">
    <source>
        <dbReference type="PROSITE" id="PS50011"/>
    </source>
</evidence>
<reference evidence="12" key="2">
    <citation type="journal article" date="2007" name="Science">
        <title>Draft genome sequence of the sexually transmitted pathogen Trichomonas vaginalis.</title>
        <authorList>
            <person name="Carlton J.M."/>
            <person name="Hirt R.P."/>
            <person name="Silva J.C."/>
            <person name="Delcher A.L."/>
            <person name="Schatz M."/>
            <person name="Zhao Q."/>
            <person name="Wortman J.R."/>
            <person name="Bidwell S.L."/>
            <person name="Alsmark U.C.M."/>
            <person name="Besteiro S."/>
            <person name="Sicheritz-Ponten T."/>
            <person name="Noel C.J."/>
            <person name="Dacks J.B."/>
            <person name="Foster P.G."/>
            <person name="Simillion C."/>
            <person name="Van de Peer Y."/>
            <person name="Miranda-Saavedra D."/>
            <person name="Barton G.J."/>
            <person name="Westrop G.D."/>
            <person name="Mueller S."/>
            <person name="Dessi D."/>
            <person name="Fiori P.L."/>
            <person name="Ren Q."/>
            <person name="Paulsen I."/>
            <person name="Zhang H."/>
            <person name="Bastida-Corcuera F.D."/>
            <person name="Simoes-Barbosa A."/>
            <person name="Brown M.T."/>
            <person name="Hayes R.D."/>
            <person name="Mukherjee M."/>
            <person name="Okumura C.Y."/>
            <person name="Schneider R."/>
            <person name="Smith A.J."/>
            <person name="Vanacova S."/>
            <person name="Villalvazo M."/>
            <person name="Haas B.J."/>
            <person name="Pertea M."/>
            <person name="Feldblyum T.V."/>
            <person name="Utterback T.R."/>
            <person name="Shu C.L."/>
            <person name="Osoegawa K."/>
            <person name="de Jong P.J."/>
            <person name="Hrdy I."/>
            <person name="Horvathova L."/>
            <person name="Zubacova Z."/>
            <person name="Dolezal P."/>
            <person name="Malik S.B."/>
            <person name="Logsdon J.M. Jr."/>
            <person name="Henze K."/>
            <person name="Gupta A."/>
            <person name="Wang C.C."/>
            <person name="Dunne R.L."/>
            <person name="Upcroft J.A."/>
            <person name="Upcroft P."/>
            <person name="White O."/>
            <person name="Salzberg S.L."/>
            <person name="Tang P."/>
            <person name="Chiu C.-H."/>
            <person name="Lee Y.-S."/>
            <person name="Embley T.M."/>
            <person name="Coombs G.H."/>
            <person name="Mottram J.C."/>
            <person name="Tachezy J."/>
            <person name="Fraser-Liggett C.M."/>
            <person name="Johnson P.J."/>
        </authorList>
    </citation>
    <scope>NUCLEOTIDE SEQUENCE [LARGE SCALE GENOMIC DNA]</scope>
    <source>
        <strain evidence="12">G3</strain>
    </source>
</reference>
<dbReference type="GO" id="GO:0004674">
    <property type="term" value="F:protein serine/threonine kinase activity"/>
    <property type="evidence" value="ECO:0000318"/>
    <property type="project" value="GO_Central"/>
</dbReference>
<dbReference type="OrthoDB" id="6513151at2759"/>
<evidence type="ECO:0000256" key="10">
    <source>
        <dbReference type="RuleBase" id="RU000304"/>
    </source>
</evidence>
<comment type="similarity">
    <text evidence="10">Belongs to the protein kinase superfamily.</text>
</comment>
<evidence type="ECO:0000256" key="2">
    <source>
        <dbReference type="ARBA" id="ARBA00022679"/>
    </source>
</evidence>
<evidence type="ECO:0000256" key="7">
    <source>
        <dbReference type="PIRSR" id="PIRSR630616-2"/>
    </source>
</evidence>